<dbReference type="PROSITE" id="PS00211">
    <property type="entry name" value="ABC_TRANSPORTER_1"/>
    <property type="match status" value="1"/>
</dbReference>
<dbReference type="InterPro" id="IPR039421">
    <property type="entry name" value="Type_1_exporter"/>
</dbReference>
<keyword evidence="9 12" id="KW-0472">Membrane</keyword>
<comment type="subcellular location">
    <subcellularLocation>
        <location evidence="1">Cell membrane</location>
        <topology evidence="1">Multi-pass membrane protein</topology>
    </subcellularLocation>
</comment>
<evidence type="ECO:0000256" key="6">
    <source>
        <dbReference type="ARBA" id="ARBA00022840"/>
    </source>
</evidence>
<feature type="domain" description="ABC transmembrane type-1" evidence="14">
    <location>
        <begin position="180"/>
        <end position="461"/>
    </location>
</feature>
<dbReference type="GO" id="GO:0008233">
    <property type="term" value="F:peptidase activity"/>
    <property type="evidence" value="ECO:0007669"/>
    <property type="project" value="InterPro"/>
</dbReference>
<evidence type="ECO:0000313" key="16">
    <source>
        <dbReference type="EMBL" id="KDA53541.1"/>
    </source>
</evidence>
<keyword evidence="6" id="KW-0067">ATP-binding</keyword>
<dbReference type="InterPro" id="IPR022514">
    <property type="entry name" value="NHPM_micro_ABC1"/>
</dbReference>
<keyword evidence="5" id="KW-0547">Nucleotide-binding</keyword>
<dbReference type="PROSITE" id="PS50990">
    <property type="entry name" value="PEPTIDASE_C39"/>
    <property type="match status" value="1"/>
</dbReference>
<dbReference type="Gene3D" id="1.20.1560.10">
    <property type="entry name" value="ABC transporter type 1, transmembrane domain"/>
    <property type="match status" value="1"/>
</dbReference>
<feature type="transmembrane region" description="Helical" evidence="12">
    <location>
        <begin position="178"/>
        <end position="203"/>
    </location>
</feature>
<dbReference type="InterPro" id="IPR036640">
    <property type="entry name" value="ABC1_TM_sf"/>
</dbReference>
<keyword evidence="17" id="KW-1185">Reference proteome</keyword>
<protein>
    <submittedName>
        <fullName evidence="16">ABC transporter</fullName>
    </submittedName>
</protein>
<dbReference type="Proteomes" id="UP000027284">
    <property type="component" value="Unassembled WGS sequence"/>
</dbReference>
<keyword evidence="10" id="KW-0080">Bacteriocin transport</keyword>
<dbReference type="InterPro" id="IPR027417">
    <property type="entry name" value="P-loop_NTPase"/>
</dbReference>
<evidence type="ECO:0000256" key="4">
    <source>
        <dbReference type="ARBA" id="ARBA00022692"/>
    </source>
</evidence>
<evidence type="ECO:0000256" key="12">
    <source>
        <dbReference type="SAM" id="Phobius"/>
    </source>
</evidence>
<keyword evidence="4 12" id="KW-0812">Transmembrane</keyword>
<dbReference type="GO" id="GO:0140359">
    <property type="term" value="F:ABC-type transporter activity"/>
    <property type="evidence" value="ECO:0007669"/>
    <property type="project" value="InterPro"/>
</dbReference>
<evidence type="ECO:0000259" key="13">
    <source>
        <dbReference type="PROSITE" id="PS50893"/>
    </source>
</evidence>
<evidence type="ECO:0000256" key="2">
    <source>
        <dbReference type="ARBA" id="ARBA00022448"/>
    </source>
</evidence>
<feature type="compositionally biased region" description="Polar residues" evidence="11">
    <location>
        <begin position="1"/>
        <end position="11"/>
    </location>
</feature>
<feature type="region of interest" description="Disordered" evidence="11">
    <location>
        <begin position="1"/>
        <end position="22"/>
    </location>
</feature>
<dbReference type="Gene3D" id="3.90.70.10">
    <property type="entry name" value="Cysteine proteinases"/>
    <property type="match status" value="1"/>
</dbReference>
<keyword evidence="2" id="KW-0813">Transport</keyword>
<keyword evidence="8 12" id="KW-1133">Transmembrane helix</keyword>
<dbReference type="InterPro" id="IPR005074">
    <property type="entry name" value="Peptidase_C39"/>
</dbReference>
<dbReference type="GO" id="GO:0006508">
    <property type="term" value="P:proteolysis"/>
    <property type="evidence" value="ECO:0007669"/>
    <property type="project" value="InterPro"/>
</dbReference>
<keyword evidence="3" id="KW-1003">Cell membrane</keyword>
<dbReference type="GO" id="GO:0015031">
    <property type="term" value="P:protein transport"/>
    <property type="evidence" value="ECO:0007669"/>
    <property type="project" value="UniProtKB-KW"/>
</dbReference>
<dbReference type="GO" id="GO:0005524">
    <property type="term" value="F:ATP binding"/>
    <property type="evidence" value="ECO:0007669"/>
    <property type="project" value="UniProtKB-KW"/>
</dbReference>
<dbReference type="InterPro" id="IPR003593">
    <property type="entry name" value="AAA+_ATPase"/>
</dbReference>
<evidence type="ECO:0000256" key="10">
    <source>
        <dbReference type="ARBA" id="ARBA00043264"/>
    </source>
</evidence>
<feature type="domain" description="Peptidase C39" evidence="15">
    <location>
        <begin position="29"/>
        <end position="149"/>
    </location>
</feature>
<dbReference type="InterPro" id="IPR017871">
    <property type="entry name" value="ABC_transporter-like_CS"/>
</dbReference>
<dbReference type="NCBIfam" id="TIGR03796">
    <property type="entry name" value="NHLM_micro_ABC1"/>
    <property type="match status" value="1"/>
</dbReference>
<dbReference type="PANTHER" id="PTHR24221">
    <property type="entry name" value="ATP-BINDING CASSETTE SUB-FAMILY B"/>
    <property type="match status" value="1"/>
</dbReference>
<proteinExistence type="predicted"/>
<sequence>MATAAQETPQSAPLPPPPNKRVRTPTVLQMEAVECGAAALAIILGYHGRIVPLEELRVECGVSRDGSKASNVLRAARKYGLVAKGFKYENIDKLYDLPLPVILFWNMNHFLVLEGFKGGKVYLNDPASGPRVVTLEELDASFSGVVLTFEKGPEFREAGEKPSMAAAFRRRLEGSEEAILFVLLCGLFLVVPGLVIPTFSRVFIDDYLVGGRQSIVTPLLIGMLLTALLRMGLTYLQEYYLLRLETKIALSNSTGFFNHILRLPVSYFAQRYAGEIGSRLQINDKVAEMISGKLTTTVIDSILVVFYAVLMMLYDVPLTLLCIFLGLANVIGMKLVARRRVDASRRMQQDYGKLMGTAMNGLQLMETIKATGAESEFFARWAGYQAKALRSQQELDTLSQLLNAVPPLVSNLTTAMILLLGSMKVMDGGMTVGMLVAYQSLMASFNKPLSTLVGFGAAVQELEADMNRLDDVLRFPQDEQYRRVGRPSGEVKAAEVPKLAGEVELRDVTFGYSPLDPPLIENFNLKVRPGRRVAIVGRSGSGKSTISKLLAGLYKPWSGQILFDGVPVEKLPPELVRNSLAFVDQDIFLFGGTVYENVTMWDSTLPRAAVTKACRDAAIDDDIQARNDKYDARVEEGGRNFSGGQRQRLEIARALVGDPTILVLDEATSALDPATELWVDEAVRRRGCTCVIIAHRLSTIRDADEIIVMERGKIVQRGTHDELKDQPGLYAELIKH</sequence>
<evidence type="ECO:0000256" key="5">
    <source>
        <dbReference type="ARBA" id="ARBA00022741"/>
    </source>
</evidence>
<evidence type="ECO:0000256" key="1">
    <source>
        <dbReference type="ARBA" id="ARBA00004651"/>
    </source>
</evidence>
<dbReference type="RefSeq" id="WP_053335084.1">
    <property type="nucleotide sequence ID" value="NZ_JMFG01000020.1"/>
</dbReference>
<evidence type="ECO:0000256" key="9">
    <source>
        <dbReference type="ARBA" id="ARBA00023136"/>
    </source>
</evidence>
<evidence type="ECO:0000256" key="8">
    <source>
        <dbReference type="ARBA" id="ARBA00022989"/>
    </source>
</evidence>
<feature type="domain" description="ABC transporter" evidence="13">
    <location>
        <begin position="503"/>
        <end position="736"/>
    </location>
</feature>
<dbReference type="EMBL" id="JMFG01000020">
    <property type="protein sequence ID" value="KDA53541.1"/>
    <property type="molecule type" value="Genomic_DNA"/>
</dbReference>
<dbReference type="SMART" id="SM00382">
    <property type="entry name" value="AAA"/>
    <property type="match status" value="1"/>
</dbReference>
<dbReference type="SUPFAM" id="SSF90123">
    <property type="entry name" value="ABC transporter transmembrane region"/>
    <property type="match status" value="1"/>
</dbReference>
<feature type="transmembrane region" description="Helical" evidence="12">
    <location>
        <begin position="318"/>
        <end position="337"/>
    </location>
</feature>
<dbReference type="Pfam" id="PF00664">
    <property type="entry name" value="ABC_membrane"/>
    <property type="match status" value="1"/>
</dbReference>
<keyword evidence="7" id="KW-0653">Protein transport</keyword>
<dbReference type="GO" id="GO:0005886">
    <property type="term" value="C:plasma membrane"/>
    <property type="evidence" value="ECO:0007669"/>
    <property type="project" value="UniProtKB-SubCell"/>
</dbReference>
<evidence type="ECO:0000256" key="3">
    <source>
        <dbReference type="ARBA" id="ARBA00022475"/>
    </source>
</evidence>
<gene>
    <name evidence="16" type="ORF">EG19_04890</name>
</gene>
<dbReference type="SUPFAM" id="SSF52540">
    <property type="entry name" value="P-loop containing nucleoside triphosphate hydrolases"/>
    <property type="match status" value="1"/>
</dbReference>
<dbReference type="Gene3D" id="3.40.50.300">
    <property type="entry name" value="P-loop containing nucleotide triphosphate hydrolases"/>
    <property type="match status" value="1"/>
</dbReference>
<dbReference type="PANTHER" id="PTHR24221:SF654">
    <property type="entry name" value="ATP-BINDING CASSETTE SUB-FAMILY B MEMBER 6"/>
    <property type="match status" value="1"/>
</dbReference>
<reference evidence="16 17" key="1">
    <citation type="submission" date="2014-04" db="EMBL/GenBank/DDBJ databases">
        <title>The Genome Sequence of Thermoanaerobaculum aquaticum MP-01, The First Cultivated Group 23 Acidobacterium.</title>
        <authorList>
            <person name="Stamps B.W."/>
            <person name="Losey N.A."/>
            <person name="Lawson P.A."/>
            <person name="Stevenson B.S."/>
        </authorList>
    </citation>
    <scope>NUCLEOTIDE SEQUENCE [LARGE SCALE GENOMIC DNA]</scope>
    <source>
        <strain evidence="16 17">MP-01</strain>
    </source>
</reference>
<dbReference type="CDD" id="cd18569">
    <property type="entry name" value="ABC_6TM_NHLM_bacteriocin"/>
    <property type="match status" value="1"/>
</dbReference>
<feature type="transmembrane region" description="Helical" evidence="12">
    <location>
        <begin position="215"/>
        <end position="233"/>
    </location>
</feature>
<dbReference type="GO" id="GO:0034040">
    <property type="term" value="F:ATPase-coupled lipid transmembrane transporter activity"/>
    <property type="evidence" value="ECO:0007669"/>
    <property type="project" value="TreeGrafter"/>
</dbReference>
<dbReference type="FunFam" id="3.40.50.300:FF:000299">
    <property type="entry name" value="ABC transporter ATP-binding protein/permease"/>
    <property type="match status" value="1"/>
</dbReference>
<evidence type="ECO:0000259" key="15">
    <source>
        <dbReference type="PROSITE" id="PS50990"/>
    </source>
</evidence>
<evidence type="ECO:0000256" key="7">
    <source>
        <dbReference type="ARBA" id="ARBA00022927"/>
    </source>
</evidence>
<dbReference type="PROSITE" id="PS50893">
    <property type="entry name" value="ABC_TRANSPORTER_2"/>
    <property type="match status" value="1"/>
</dbReference>
<evidence type="ECO:0000256" key="11">
    <source>
        <dbReference type="SAM" id="MobiDB-lite"/>
    </source>
</evidence>
<accession>A0A062XZI6</accession>
<dbReference type="GO" id="GO:0043213">
    <property type="term" value="P:bacteriocin transport"/>
    <property type="evidence" value="ECO:0007669"/>
    <property type="project" value="UniProtKB-KW"/>
</dbReference>
<dbReference type="AlphaFoldDB" id="A0A062XZI6"/>
<feature type="transmembrane region" description="Helical" evidence="12">
    <location>
        <begin position="294"/>
        <end position="312"/>
    </location>
</feature>
<evidence type="ECO:0000313" key="17">
    <source>
        <dbReference type="Proteomes" id="UP000027284"/>
    </source>
</evidence>
<name>A0A062XZI6_9BACT</name>
<dbReference type="Pfam" id="PF00005">
    <property type="entry name" value="ABC_tran"/>
    <property type="match status" value="1"/>
</dbReference>
<dbReference type="PROSITE" id="PS50929">
    <property type="entry name" value="ABC_TM1F"/>
    <property type="match status" value="1"/>
</dbReference>
<dbReference type="Pfam" id="PF03412">
    <property type="entry name" value="Peptidase_C39"/>
    <property type="match status" value="1"/>
</dbReference>
<dbReference type="InterPro" id="IPR003439">
    <property type="entry name" value="ABC_transporter-like_ATP-bd"/>
</dbReference>
<organism evidence="16 17">
    <name type="scientific">Thermoanaerobaculum aquaticum</name>
    <dbReference type="NCBI Taxonomy" id="1312852"/>
    <lineage>
        <taxon>Bacteria</taxon>
        <taxon>Pseudomonadati</taxon>
        <taxon>Acidobacteriota</taxon>
        <taxon>Thermoanaerobaculia</taxon>
        <taxon>Thermoanaerobaculales</taxon>
        <taxon>Thermoanaerobaculaceae</taxon>
        <taxon>Thermoanaerobaculum</taxon>
    </lineage>
</organism>
<dbReference type="GO" id="GO:0016887">
    <property type="term" value="F:ATP hydrolysis activity"/>
    <property type="evidence" value="ECO:0007669"/>
    <property type="project" value="InterPro"/>
</dbReference>
<evidence type="ECO:0000259" key="14">
    <source>
        <dbReference type="PROSITE" id="PS50929"/>
    </source>
</evidence>
<dbReference type="InterPro" id="IPR011527">
    <property type="entry name" value="ABC1_TM_dom"/>
</dbReference>
<dbReference type="OrthoDB" id="9771903at2"/>
<dbReference type="STRING" id="1312852.EG19_04890"/>
<comment type="caution">
    <text evidence="16">The sequence shown here is derived from an EMBL/GenBank/DDBJ whole genome shotgun (WGS) entry which is preliminary data.</text>
</comment>